<feature type="binding site" evidence="6">
    <location>
        <position position="96"/>
    </location>
    <ligand>
        <name>ATP</name>
        <dbReference type="ChEBI" id="CHEBI:30616"/>
    </ligand>
</feature>
<feature type="region of interest" description="Disordered" evidence="8">
    <location>
        <begin position="364"/>
        <end position="388"/>
    </location>
</feature>
<evidence type="ECO:0000256" key="7">
    <source>
        <dbReference type="RuleBase" id="RU000304"/>
    </source>
</evidence>
<dbReference type="InterPro" id="IPR008271">
    <property type="entry name" value="Ser/Thr_kinase_AS"/>
</dbReference>
<dbReference type="Gene3D" id="1.10.510.10">
    <property type="entry name" value="Transferase(Phosphotransferase) domain 1"/>
    <property type="match status" value="1"/>
</dbReference>
<keyword evidence="3 6" id="KW-0547">Nucleotide-binding</keyword>
<dbReference type="Pfam" id="PF00069">
    <property type="entry name" value="Pkinase"/>
    <property type="match status" value="1"/>
</dbReference>
<feature type="compositionally biased region" description="Gly residues" evidence="8">
    <location>
        <begin position="375"/>
        <end position="388"/>
    </location>
</feature>
<dbReference type="SMART" id="SM00220">
    <property type="entry name" value="S_TKc"/>
    <property type="match status" value="1"/>
</dbReference>
<keyword evidence="2" id="KW-0808">Transferase</keyword>
<dbReference type="SUPFAM" id="SSF56112">
    <property type="entry name" value="Protein kinase-like (PK-like)"/>
    <property type="match status" value="1"/>
</dbReference>
<keyword evidence="1 7" id="KW-0723">Serine/threonine-protein kinase</keyword>
<dbReference type="GO" id="GO:0005524">
    <property type="term" value="F:ATP binding"/>
    <property type="evidence" value="ECO:0007669"/>
    <property type="project" value="UniProtKB-UniRule"/>
</dbReference>
<evidence type="ECO:0000256" key="2">
    <source>
        <dbReference type="ARBA" id="ARBA00022679"/>
    </source>
</evidence>
<dbReference type="PROSITE" id="PS00108">
    <property type="entry name" value="PROTEIN_KINASE_ST"/>
    <property type="match status" value="1"/>
</dbReference>
<evidence type="ECO:0000256" key="5">
    <source>
        <dbReference type="ARBA" id="ARBA00022840"/>
    </source>
</evidence>
<dbReference type="PANTHER" id="PTHR43895:SF150">
    <property type="entry name" value="SERINE_THREONINE-PROTEIN KINASE STK11"/>
    <property type="match status" value="1"/>
</dbReference>
<dbReference type="InterPro" id="IPR017441">
    <property type="entry name" value="Protein_kinase_ATP_BS"/>
</dbReference>
<feature type="domain" description="Protein kinase" evidence="9">
    <location>
        <begin position="65"/>
        <end position="354"/>
    </location>
</feature>
<dbReference type="InterPro" id="IPR011009">
    <property type="entry name" value="Kinase-like_dom_sf"/>
</dbReference>
<dbReference type="PROSITE" id="PS50011">
    <property type="entry name" value="PROTEIN_KINASE_DOM"/>
    <property type="match status" value="1"/>
</dbReference>
<gene>
    <name evidence="10" type="ORF">JKP88DRAFT_166181</name>
</gene>
<organism evidence="10 11">
    <name type="scientific">Tribonema minus</name>
    <dbReference type="NCBI Taxonomy" id="303371"/>
    <lineage>
        <taxon>Eukaryota</taxon>
        <taxon>Sar</taxon>
        <taxon>Stramenopiles</taxon>
        <taxon>Ochrophyta</taxon>
        <taxon>PX clade</taxon>
        <taxon>Xanthophyceae</taxon>
        <taxon>Tribonematales</taxon>
        <taxon>Tribonemataceae</taxon>
        <taxon>Tribonema</taxon>
    </lineage>
</organism>
<dbReference type="PROSITE" id="PS00107">
    <property type="entry name" value="PROTEIN_KINASE_ATP"/>
    <property type="match status" value="1"/>
</dbReference>
<evidence type="ECO:0000256" key="1">
    <source>
        <dbReference type="ARBA" id="ARBA00022527"/>
    </source>
</evidence>
<dbReference type="Proteomes" id="UP000664859">
    <property type="component" value="Unassembled WGS sequence"/>
</dbReference>
<dbReference type="CDD" id="cd14008">
    <property type="entry name" value="STKc_LKB1_CaMKK"/>
    <property type="match status" value="1"/>
</dbReference>
<dbReference type="FunFam" id="1.10.510.10:FF:000571">
    <property type="entry name" value="Maternal embryonic leucine zipper kinase"/>
    <property type="match status" value="1"/>
</dbReference>
<evidence type="ECO:0000259" key="9">
    <source>
        <dbReference type="PROSITE" id="PS50011"/>
    </source>
</evidence>
<proteinExistence type="inferred from homology"/>
<evidence type="ECO:0000256" key="8">
    <source>
        <dbReference type="SAM" id="MobiDB-lite"/>
    </source>
</evidence>
<keyword evidence="11" id="KW-1185">Reference proteome</keyword>
<accession>A0A836CED4</accession>
<evidence type="ECO:0000313" key="10">
    <source>
        <dbReference type="EMBL" id="KAG5180866.1"/>
    </source>
</evidence>
<dbReference type="GO" id="GO:0004674">
    <property type="term" value="F:protein serine/threonine kinase activity"/>
    <property type="evidence" value="ECO:0007669"/>
    <property type="project" value="UniProtKB-KW"/>
</dbReference>
<evidence type="ECO:0000256" key="4">
    <source>
        <dbReference type="ARBA" id="ARBA00022777"/>
    </source>
</evidence>
<dbReference type="EMBL" id="JAFCMP010000357">
    <property type="protein sequence ID" value="KAG5180866.1"/>
    <property type="molecule type" value="Genomic_DNA"/>
</dbReference>
<protein>
    <submittedName>
        <fullName evidence="10">Kinase-like domain-containing protein</fullName>
    </submittedName>
</protein>
<sequence length="388" mass="42382">MGPGSAGASLEQLLVDAPPPSVVQQQESEEEAIPEAAAGKRWDCKFTHEVMWYKDDTGAQCINEYELGEELGRGSFGRVRACKRRGDAQGRQFAMKIMSKPRLRKMAEYVNVGTGMRKVTAEDKVRREIDIMRHLYHRNVVLLFEVLESADTYDDDSHICMVLELMERGPTMVCGADGTFVAERGEAGVWPEAAAQLMFADLVRGMQYLHGRGICHRDIKPDNLMIYENGTLRITDFGCAVYFPPGPARDAALLRDTAGAYTFLAPECINLKADPYCGYGADIWSAGVTLYTWIFGEVPFYSDSPEPLYEAIRNDPVELGEALSADLLDLLARLLDKDPRSRITLQQCLSHAWLKDVPEPPVPAAAAAAAPAMENGGGGGGGGAGAEA</sequence>
<evidence type="ECO:0000256" key="3">
    <source>
        <dbReference type="ARBA" id="ARBA00022741"/>
    </source>
</evidence>
<feature type="region of interest" description="Disordered" evidence="8">
    <location>
        <begin position="1"/>
        <end position="30"/>
    </location>
</feature>
<dbReference type="OrthoDB" id="204133at2759"/>
<dbReference type="PANTHER" id="PTHR43895">
    <property type="entry name" value="CALCIUM/CALMODULIN-DEPENDENT PROTEIN KINASE KINASE-RELATED"/>
    <property type="match status" value="1"/>
</dbReference>
<keyword evidence="5 6" id="KW-0067">ATP-binding</keyword>
<comment type="caution">
    <text evidence="10">The sequence shown here is derived from an EMBL/GenBank/DDBJ whole genome shotgun (WGS) entry which is preliminary data.</text>
</comment>
<name>A0A836CED4_9STRA</name>
<evidence type="ECO:0000313" key="11">
    <source>
        <dbReference type="Proteomes" id="UP000664859"/>
    </source>
</evidence>
<keyword evidence="4 10" id="KW-0418">Kinase</keyword>
<comment type="similarity">
    <text evidence="7">Belongs to the protein kinase superfamily.</text>
</comment>
<reference evidence="10" key="1">
    <citation type="submission" date="2021-02" db="EMBL/GenBank/DDBJ databases">
        <title>First Annotated Genome of the Yellow-green Alga Tribonema minus.</title>
        <authorList>
            <person name="Mahan K.M."/>
        </authorList>
    </citation>
    <scope>NUCLEOTIDE SEQUENCE</scope>
    <source>
        <strain evidence="10">UTEX B ZZ1240</strain>
    </source>
</reference>
<feature type="compositionally biased region" description="Low complexity" evidence="8">
    <location>
        <begin position="364"/>
        <end position="374"/>
    </location>
</feature>
<dbReference type="AlphaFoldDB" id="A0A836CED4"/>
<dbReference type="InterPro" id="IPR000719">
    <property type="entry name" value="Prot_kinase_dom"/>
</dbReference>
<dbReference type="GO" id="GO:0007165">
    <property type="term" value="P:signal transduction"/>
    <property type="evidence" value="ECO:0007669"/>
    <property type="project" value="TreeGrafter"/>
</dbReference>
<evidence type="ECO:0000256" key="6">
    <source>
        <dbReference type="PROSITE-ProRule" id="PRU10141"/>
    </source>
</evidence>